<keyword evidence="2" id="KW-1185">Reference proteome</keyword>
<dbReference type="AlphaFoldDB" id="A0A858SWT2"/>
<dbReference type="KEGG" id="rpon:G3256_07920"/>
<organism evidence="1 2">
    <name type="scientific">Roseobacter ponti</name>
    <dbReference type="NCBI Taxonomy" id="1891787"/>
    <lineage>
        <taxon>Bacteria</taxon>
        <taxon>Pseudomonadati</taxon>
        <taxon>Pseudomonadota</taxon>
        <taxon>Alphaproteobacteria</taxon>
        <taxon>Rhodobacterales</taxon>
        <taxon>Roseobacteraceae</taxon>
        <taxon>Roseobacter</taxon>
    </lineage>
</organism>
<name>A0A858SWT2_9RHOB</name>
<proteinExistence type="predicted"/>
<dbReference type="EMBL" id="CP048788">
    <property type="protein sequence ID" value="QJF53155.1"/>
    <property type="molecule type" value="Genomic_DNA"/>
</dbReference>
<protein>
    <submittedName>
        <fullName evidence="1">Uncharacterized protein</fullName>
    </submittedName>
</protein>
<evidence type="ECO:0000313" key="2">
    <source>
        <dbReference type="Proteomes" id="UP000503308"/>
    </source>
</evidence>
<accession>A0A858SWT2</accession>
<reference evidence="1 2" key="1">
    <citation type="submission" date="2020-02" db="EMBL/GenBank/DDBJ databases">
        <title>Genome sequence of Roseobacter ponti.</title>
        <authorList>
            <person name="Hollensteiner J."/>
            <person name="Schneider D."/>
            <person name="Poehlein A."/>
            <person name="Daniel R."/>
        </authorList>
    </citation>
    <scope>NUCLEOTIDE SEQUENCE [LARGE SCALE GENOMIC DNA]</scope>
    <source>
        <strain evidence="1 2">DSM 106830</strain>
    </source>
</reference>
<evidence type="ECO:0000313" key="1">
    <source>
        <dbReference type="EMBL" id="QJF53155.1"/>
    </source>
</evidence>
<gene>
    <name evidence="1" type="ORF">G3256_07920</name>
</gene>
<sequence>MQRRPDLVVDVRDTRLKLDLNPEKITLLIRSALIEDASNASERLGALYAEINVHEDNDVWITFDEDLWPEGKDPVSALAVAALLGIRVEQEVCLRELPFAWPALGEHTFSTVEYTEIMLKAYADQRADKPIE</sequence>
<dbReference type="Proteomes" id="UP000503308">
    <property type="component" value="Chromosome"/>
</dbReference>